<dbReference type="Pfam" id="PF00560">
    <property type="entry name" value="LRR_1"/>
    <property type="match status" value="1"/>
</dbReference>
<keyword evidence="3" id="KW-0812">Transmembrane</keyword>
<evidence type="ECO:0000256" key="4">
    <source>
        <dbReference type="SAM" id="SignalP"/>
    </source>
</evidence>
<dbReference type="SMART" id="SM00365">
    <property type="entry name" value="LRR_SD22"/>
    <property type="match status" value="10"/>
</dbReference>
<evidence type="ECO:0000256" key="2">
    <source>
        <dbReference type="ARBA" id="ARBA00022737"/>
    </source>
</evidence>
<dbReference type="InterPro" id="IPR032675">
    <property type="entry name" value="LRR_dom_sf"/>
</dbReference>
<name>A0A224XD61_9HEMI</name>
<dbReference type="PROSITE" id="PS51450">
    <property type="entry name" value="LRR"/>
    <property type="match status" value="10"/>
</dbReference>
<dbReference type="InterPro" id="IPR003591">
    <property type="entry name" value="Leu-rich_rpt_typical-subtyp"/>
</dbReference>
<dbReference type="InterPro" id="IPR050333">
    <property type="entry name" value="SLRP"/>
</dbReference>
<keyword evidence="5" id="KW-0675">Receptor</keyword>
<dbReference type="AlphaFoldDB" id="A0A224XD61"/>
<dbReference type="PANTHER" id="PTHR45712">
    <property type="entry name" value="AGAP008170-PA"/>
    <property type="match status" value="1"/>
</dbReference>
<reference evidence="5" key="1">
    <citation type="journal article" date="2018" name="PLoS Negl. Trop. Dis.">
        <title>An insight into the salivary gland and fat body transcriptome of Panstrongylus lignarius (Hemiptera: Heteroptera), the main vector of Chagas disease in Peru.</title>
        <authorList>
            <person name="Nevoa J.C."/>
            <person name="Mendes M.T."/>
            <person name="da Silva M.V."/>
            <person name="Soares S.C."/>
            <person name="Oliveira C.J.F."/>
            <person name="Ribeiro J.M.C."/>
        </authorList>
    </citation>
    <scope>NUCLEOTIDE SEQUENCE</scope>
</reference>
<accession>A0A224XD61</accession>
<evidence type="ECO:0000256" key="3">
    <source>
        <dbReference type="SAM" id="Phobius"/>
    </source>
</evidence>
<dbReference type="SUPFAM" id="SSF52058">
    <property type="entry name" value="L domain-like"/>
    <property type="match status" value="4"/>
</dbReference>
<feature type="signal peptide" evidence="4">
    <location>
        <begin position="1"/>
        <end position="24"/>
    </location>
</feature>
<protein>
    <submittedName>
        <fullName evidence="5">Putative gpcr class b orphan receptor 1</fullName>
    </submittedName>
</protein>
<sequence>MLTPSLLTALAILGYLATSGYTLGENHEYPCAFNSLCRCAINSTAATIFHKLVFCNYVPFARIPEIPKENVTKLSIVGSGLEILDDNSLRDLELSSLNLAKNDLVIMTDEALIFSAKLLSALDLSYNRLQLVPQKALASLSSLLVLSLESNEISSLLVDWNYMKHTLTTLFLGGNDLNVLTSAIDYTLSNFQRLILLNINNNYITNLEQNSLPFTLKTLHASHNLIEEFPTHLVNNLDNLTKLYLGDNFIQQIPSFKFKDRKHIDTLDLSNNLITNLNDILGRSLTIKEINLAYNQIASVNSFAFSGILCTKLDLSHNRLNSLPEKAFYGLKTTLEELDLSYNNITKIPRSVAGLRKLKTLSLAHNHIYSLPDSTFKNSSHYLHVLLLSGNSLHSFPKYALRNIKRLIKLEISYNSITELRSSDFTRWGDQLELLYMKSNKIDSLEYNAFKNLPKLRKLGLAFNRIETIDSKAFSNLAVPLKYLDLSFAIKTNEIPEESIKSLKNLEQLILANNNFTTLPRTALYNFGRLQQINLEFNHILEIPEAFFNSIVLKHLADIRLSFNKLYMVDTNTFLDLASLQFIGLNDNEITTVNSGAFKNLPAKLAIILANNNIHMVHPKAFLNLPYLNKLDLHNNDLQTLDWNMLHNVTNTLQPLTMNLSRNRIETIAPPAMQTQIYVKVLDLRHNKLKTINSDGFKFLNDSLRTLMLGFNEITQLPERAFWTMKFVEILSIEHNMLKELKETTFHGMDRLQILDLSHNHISRINVRQFSNLWNLRILDLSYNELSTIPGESFVNTKLERLILKHNRISVIPPQAFYEIGKSLHHLDLSNNMIEHLEKDVFSYVNSLTNLNLCSNYLSQLHDQVFMYLDNLLNLQLCNNKLARNFEAIDKTKRLHYLNLANTGIKEMPNLQLSQLIHLNISGNNISQLQQGFLLGLPNLRQLDLSRNNLTGWSIVGWNHAQNLKELDLSNNPVKILTKDTFEGLENLKTLNLQNLKYLERFDSDSLTKCKLLKWLKIQTWPNIEKYRFRLPSVVFNLKHLKKLTVEVTESKLHDQLMQAFPSKLKYLEITGINLSEVHPEALKGLDGNKELTLKFTGTNITNFPPLFFWKFANRLTVDLRGNSLDQAGPEMFYKSMNSVRKHGTKIYSGGIHVQDNPILCNCDSHWLGYWMKRYLFETLRIHQKEAEYSRAIIENMKQATCINPMNGRHTPILTFEMDGCDVSNSIQAGLNLTLFIISLLWIVFLRR</sequence>
<proteinExistence type="predicted"/>
<dbReference type="Gene3D" id="3.80.10.10">
    <property type="entry name" value="Ribonuclease Inhibitor"/>
    <property type="match status" value="8"/>
</dbReference>
<keyword evidence="2" id="KW-0677">Repeat</keyword>
<keyword evidence="3" id="KW-0472">Membrane</keyword>
<keyword evidence="3" id="KW-1133">Transmembrane helix</keyword>
<keyword evidence="1" id="KW-0433">Leucine-rich repeat</keyword>
<evidence type="ECO:0000256" key="1">
    <source>
        <dbReference type="ARBA" id="ARBA00022614"/>
    </source>
</evidence>
<dbReference type="EMBL" id="GFTR01008708">
    <property type="protein sequence ID" value="JAW07718.1"/>
    <property type="molecule type" value="Transcribed_RNA"/>
</dbReference>
<organism evidence="5">
    <name type="scientific">Panstrongylus lignarius</name>
    <dbReference type="NCBI Taxonomy" id="156445"/>
    <lineage>
        <taxon>Eukaryota</taxon>
        <taxon>Metazoa</taxon>
        <taxon>Ecdysozoa</taxon>
        <taxon>Arthropoda</taxon>
        <taxon>Hexapoda</taxon>
        <taxon>Insecta</taxon>
        <taxon>Pterygota</taxon>
        <taxon>Neoptera</taxon>
        <taxon>Paraneoptera</taxon>
        <taxon>Hemiptera</taxon>
        <taxon>Heteroptera</taxon>
        <taxon>Panheteroptera</taxon>
        <taxon>Cimicomorpha</taxon>
        <taxon>Reduviidae</taxon>
        <taxon>Triatominae</taxon>
        <taxon>Panstrongylus</taxon>
    </lineage>
</organism>
<dbReference type="SMART" id="SM00364">
    <property type="entry name" value="LRR_BAC"/>
    <property type="match status" value="12"/>
</dbReference>
<dbReference type="InterPro" id="IPR001611">
    <property type="entry name" value="Leu-rich_rpt"/>
</dbReference>
<dbReference type="PRINTS" id="PR00019">
    <property type="entry name" value="LEURICHRPT"/>
</dbReference>
<keyword evidence="4" id="KW-0732">Signal</keyword>
<dbReference type="PANTHER" id="PTHR45712:SF22">
    <property type="entry name" value="INSULIN-LIKE GROWTH FACTOR-BINDING PROTEIN COMPLEX ACID LABILE SUBUNIT"/>
    <property type="match status" value="1"/>
</dbReference>
<feature type="chain" id="PRO_5013256985" evidence="4">
    <location>
        <begin position="25"/>
        <end position="1248"/>
    </location>
</feature>
<evidence type="ECO:0000313" key="5">
    <source>
        <dbReference type="EMBL" id="JAW07718.1"/>
    </source>
</evidence>
<dbReference type="Pfam" id="PF13855">
    <property type="entry name" value="LRR_8"/>
    <property type="match status" value="10"/>
</dbReference>
<dbReference type="SMART" id="SM00369">
    <property type="entry name" value="LRR_TYP"/>
    <property type="match status" value="27"/>
</dbReference>
<feature type="transmembrane region" description="Helical" evidence="3">
    <location>
        <begin position="1227"/>
        <end position="1246"/>
    </location>
</feature>